<proteinExistence type="predicted"/>
<evidence type="ECO:0000313" key="4">
    <source>
        <dbReference type="Proteomes" id="UP000516305"/>
    </source>
</evidence>
<dbReference type="EMBL" id="CP060139">
    <property type="protein sequence ID" value="QNR25802.1"/>
    <property type="molecule type" value="Genomic_DNA"/>
</dbReference>
<keyword evidence="2" id="KW-1133">Transmembrane helix</keyword>
<feature type="compositionally biased region" description="Basic and acidic residues" evidence="1">
    <location>
        <begin position="94"/>
        <end position="114"/>
    </location>
</feature>
<keyword evidence="2" id="KW-0472">Membrane</keyword>
<sequence length="239" mass="26914">MSSKHPIDSLFEKELKEHQIKPSDKVWEKVAASQQAAKPKREAWLMLRAAAVALLIGISSLIYYNRNASELDLNNIGDTDQSWVAGPETTPNTKNDEPKSSVKTEDPKKEEPKAKTNQKTPAKKPKKTGARVIPVLQQTISEPILAFNELSEVDSDLPLEAAEEIDNPEVYKVRVQLPKLNGATYSTEKKSKDLGERMWAYASDQYERVKSGESIELPKAENTKIEIPLPDFINRRFNK</sequence>
<dbReference type="RefSeq" id="WP_210760327.1">
    <property type="nucleotide sequence ID" value="NZ_CP060139.1"/>
</dbReference>
<accession>A0A7H0VJA4</accession>
<keyword evidence="2" id="KW-0812">Transmembrane</keyword>
<feature type="transmembrane region" description="Helical" evidence="2">
    <location>
        <begin position="45"/>
        <end position="64"/>
    </location>
</feature>
<reference evidence="3 4" key="1">
    <citation type="submission" date="2020-08" db="EMBL/GenBank/DDBJ databases">
        <title>Croceimicrobium hydrocarbonivorans gen. nov., sp. nov., a novel marine bacterium isolated from a bacterial consortium that degrades polyethylene terephthalate.</title>
        <authorList>
            <person name="Liu R."/>
        </authorList>
    </citation>
    <scope>NUCLEOTIDE SEQUENCE [LARGE SCALE GENOMIC DNA]</scope>
    <source>
        <strain evidence="3 4">A20-9</strain>
    </source>
</reference>
<keyword evidence="4" id="KW-1185">Reference proteome</keyword>
<dbReference type="KEGG" id="chyd:H4K34_08150"/>
<evidence type="ECO:0000256" key="1">
    <source>
        <dbReference type="SAM" id="MobiDB-lite"/>
    </source>
</evidence>
<name>A0A7H0VJA4_9FLAO</name>
<dbReference type="AlphaFoldDB" id="A0A7H0VJA4"/>
<organism evidence="3 4">
    <name type="scientific">Croceimicrobium hydrocarbonivorans</name>
    <dbReference type="NCBI Taxonomy" id="2761580"/>
    <lineage>
        <taxon>Bacteria</taxon>
        <taxon>Pseudomonadati</taxon>
        <taxon>Bacteroidota</taxon>
        <taxon>Flavobacteriia</taxon>
        <taxon>Flavobacteriales</taxon>
        <taxon>Owenweeksiaceae</taxon>
        <taxon>Croceimicrobium</taxon>
    </lineage>
</organism>
<protein>
    <submittedName>
        <fullName evidence="3">Uncharacterized protein</fullName>
    </submittedName>
</protein>
<feature type="region of interest" description="Disordered" evidence="1">
    <location>
        <begin position="76"/>
        <end position="129"/>
    </location>
</feature>
<evidence type="ECO:0000256" key="2">
    <source>
        <dbReference type="SAM" id="Phobius"/>
    </source>
</evidence>
<evidence type="ECO:0000313" key="3">
    <source>
        <dbReference type="EMBL" id="QNR25802.1"/>
    </source>
</evidence>
<gene>
    <name evidence="3" type="ORF">H4K34_08150</name>
</gene>
<dbReference type="Proteomes" id="UP000516305">
    <property type="component" value="Chromosome"/>
</dbReference>